<evidence type="ECO:0000256" key="10">
    <source>
        <dbReference type="ARBA" id="ARBA00023002"/>
    </source>
</evidence>
<dbReference type="EMBL" id="VXIS01000059">
    <property type="protein sequence ID" value="KAA8909285.1"/>
    <property type="molecule type" value="Genomic_DNA"/>
</dbReference>
<evidence type="ECO:0000256" key="14">
    <source>
        <dbReference type="ARBA" id="ARBA00023140"/>
    </source>
</evidence>
<dbReference type="InterPro" id="IPR012675">
    <property type="entry name" value="Beta-grasp_dom_sf"/>
</dbReference>
<evidence type="ECO:0000259" key="22">
    <source>
        <dbReference type="PROSITE" id="PS51085"/>
    </source>
</evidence>
<dbReference type="InterPro" id="IPR036318">
    <property type="entry name" value="FAD-bd_PCMH-like_sf"/>
</dbReference>
<dbReference type="PROSITE" id="PS51085">
    <property type="entry name" value="2FE2S_FER_2"/>
    <property type="match status" value="1"/>
</dbReference>
<evidence type="ECO:0000256" key="19">
    <source>
        <dbReference type="PIRSR" id="PIRSR000127-2"/>
    </source>
</evidence>
<accession>A0A5J5F112</accession>
<dbReference type="SMART" id="SM01008">
    <property type="entry name" value="Ald_Xan_dh_C"/>
    <property type="match status" value="1"/>
</dbReference>
<dbReference type="Gene3D" id="3.30.365.10">
    <property type="entry name" value="Aldehyde oxidase/xanthine dehydrogenase, molybdopterin binding domain"/>
    <property type="match status" value="4"/>
</dbReference>
<dbReference type="EC" id="1.17.1.4" evidence="4"/>
<evidence type="ECO:0000313" key="25">
    <source>
        <dbReference type="Proteomes" id="UP000326924"/>
    </source>
</evidence>
<dbReference type="Gene3D" id="1.10.150.120">
    <property type="entry name" value="[2Fe-2S]-binding domain"/>
    <property type="match status" value="1"/>
</dbReference>
<comment type="caution">
    <text evidence="24">The sequence shown here is derived from an EMBL/GenBank/DDBJ whole genome shotgun (WGS) entry which is preliminary data.</text>
</comment>
<dbReference type="GO" id="GO:0005506">
    <property type="term" value="F:iron ion binding"/>
    <property type="evidence" value="ECO:0007669"/>
    <property type="project" value="InterPro"/>
</dbReference>
<feature type="binding site" evidence="19">
    <location>
        <position position="986"/>
    </location>
    <ligand>
        <name>substrate</name>
    </ligand>
</feature>
<dbReference type="GO" id="GO:0071949">
    <property type="term" value="F:FAD binding"/>
    <property type="evidence" value="ECO:0007669"/>
    <property type="project" value="InterPro"/>
</dbReference>
<keyword evidence="14" id="KW-0576">Peroxisome</keyword>
<dbReference type="InterPro" id="IPR000674">
    <property type="entry name" value="Ald_Oxase/Xan_DH_a/b"/>
</dbReference>
<keyword evidence="12 20" id="KW-0411">Iron-sulfur</keyword>
<dbReference type="PROSITE" id="PS51387">
    <property type="entry name" value="FAD_PCMH"/>
    <property type="match status" value="1"/>
</dbReference>
<dbReference type="InterPro" id="IPR036010">
    <property type="entry name" value="2Fe-2S_ferredoxin-like_sf"/>
</dbReference>
<dbReference type="FunFam" id="3.90.1170.50:FF:000001">
    <property type="entry name" value="Aldehyde oxidase 1"/>
    <property type="match status" value="1"/>
</dbReference>
<feature type="binding site" evidence="20">
    <location>
        <position position="839"/>
    </location>
    <ligand>
        <name>Mo-molybdopterin</name>
        <dbReference type="ChEBI" id="CHEBI:71302"/>
    </ligand>
    <ligandPart>
        <name>Mo</name>
        <dbReference type="ChEBI" id="CHEBI:28685"/>
    </ligandPart>
</feature>
<reference evidence="24 25" key="1">
    <citation type="submission" date="2019-09" db="EMBL/GenBank/DDBJ databases">
        <title>Draft genome of the ectomycorrhizal ascomycete Sphaerosporella brunnea.</title>
        <authorList>
            <consortium name="DOE Joint Genome Institute"/>
            <person name="Benucci G.M."/>
            <person name="Marozzi G."/>
            <person name="Antonielli L."/>
            <person name="Sanchez S."/>
            <person name="Marco P."/>
            <person name="Wang X."/>
            <person name="Falini L.B."/>
            <person name="Barry K."/>
            <person name="Haridas S."/>
            <person name="Lipzen A."/>
            <person name="Labutti K."/>
            <person name="Grigoriev I.V."/>
            <person name="Murat C."/>
            <person name="Martin F."/>
            <person name="Albertini E."/>
            <person name="Donnini D."/>
            <person name="Bonito G."/>
        </authorList>
    </citation>
    <scope>NUCLEOTIDE SEQUENCE [LARGE SCALE GENOMIC DNA]</scope>
    <source>
        <strain evidence="24 25">Sb_GMNB300</strain>
    </source>
</reference>
<dbReference type="Gene3D" id="3.90.1170.50">
    <property type="entry name" value="Aldehyde oxidase/xanthine dehydrogenase, a/b hammerhead"/>
    <property type="match status" value="1"/>
</dbReference>
<comment type="similarity">
    <text evidence="3">Belongs to the xanthine dehydrogenase family.</text>
</comment>
<evidence type="ECO:0000313" key="24">
    <source>
        <dbReference type="EMBL" id="KAA8909285.1"/>
    </source>
</evidence>
<dbReference type="Gene3D" id="3.10.20.30">
    <property type="match status" value="1"/>
</dbReference>
<feature type="binding site" evidence="20">
    <location>
        <position position="191"/>
    </location>
    <ligand>
        <name>[2Fe-2S] cluster</name>
        <dbReference type="ChEBI" id="CHEBI:190135"/>
        <label>2</label>
    </ligand>
</feature>
<dbReference type="InterPro" id="IPR037165">
    <property type="entry name" value="AldOxase/xan_DH_Mopterin-bd_sf"/>
</dbReference>
<evidence type="ECO:0000256" key="3">
    <source>
        <dbReference type="ARBA" id="ARBA00006849"/>
    </source>
</evidence>
<feature type="binding site" evidence="20">
    <location>
        <position position="77"/>
    </location>
    <ligand>
        <name>[2Fe-2S] cluster</name>
        <dbReference type="ChEBI" id="CHEBI:190135"/>
        <label>1</label>
    </ligand>
</feature>
<organism evidence="24 25">
    <name type="scientific">Sphaerosporella brunnea</name>
    <dbReference type="NCBI Taxonomy" id="1250544"/>
    <lineage>
        <taxon>Eukaryota</taxon>
        <taxon>Fungi</taxon>
        <taxon>Dikarya</taxon>
        <taxon>Ascomycota</taxon>
        <taxon>Pezizomycotina</taxon>
        <taxon>Pezizomycetes</taxon>
        <taxon>Pezizales</taxon>
        <taxon>Pyronemataceae</taxon>
        <taxon>Sphaerosporella</taxon>
    </lineage>
</organism>
<dbReference type="SMART" id="SM01092">
    <property type="entry name" value="CO_deh_flav_C"/>
    <property type="match status" value="1"/>
</dbReference>
<evidence type="ECO:0000256" key="20">
    <source>
        <dbReference type="PIRSR" id="PIRSR000127-3"/>
    </source>
</evidence>
<keyword evidence="6" id="KW-0285">Flavoprotein</keyword>
<dbReference type="GO" id="GO:0004854">
    <property type="term" value="F:xanthine dehydrogenase activity"/>
    <property type="evidence" value="ECO:0007669"/>
    <property type="project" value="UniProtKB-EC"/>
</dbReference>
<evidence type="ECO:0000256" key="6">
    <source>
        <dbReference type="ARBA" id="ARBA00022630"/>
    </source>
</evidence>
<evidence type="ECO:0000256" key="5">
    <source>
        <dbReference type="ARBA" id="ARBA00022505"/>
    </source>
</evidence>
<dbReference type="InterPro" id="IPR036884">
    <property type="entry name" value="2Fe-2S-bd_dom_sf"/>
</dbReference>
<comment type="subcellular location">
    <subcellularLocation>
        <location evidence="2">Peroxisome</location>
    </subcellularLocation>
</comment>
<feature type="region of interest" description="Disordered" evidence="21">
    <location>
        <begin position="231"/>
        <end position="293"/>
    </location>
</feature>
<evidence type="ECO:0000259" key="23">
    <source>
        <dbReference type="PROSITE" id="PS51387"/>
    </source>
</evidence>
<dbReference type="InterPro" id="IPR008274">
    <property type="entry name" value="AldOxase/xan_DH_MoCoBD1"/>
</dbReference>
<dbReference type="SUPFAM" id="SSF47741">
    <property type="entry name" value="CO dehydrogenase ISP C-domain like"/>
    <property type="match status" value="1"/>
</dbReference>
<dbReference type="Gene3D" id="3.30.465.10">
    <property type="match status" value="1"/>
</dbReference>
<comment type="cofactor">
    <cofactor evidence="1 19">
        <name>FAD</name>
        <dbReference type="ChEBI" id="CHEBI:57692"/>
    </cofactor>
</comment>
<dbReference type="Gene3D" id="3.30.43.10">
    <property type="entry name" value="Uridine Diphospho-n-acetylenolpyruvylglucosamine Reductase, domain 2"/>
    <property type="match status" value="1"/>
</dbReference>
<comment type="catalytic activity">
    <reaction evidence="17">
        <text>hypoxanthine + NAD(+) + H2O = xanthine + NADH + H(+)</text>
        <dbReference type="Rhea" id="RHEA:24670"/>
        <dbReference type="ChEBI" id="CHEBI:15377"/>
        <dbReference type="ChEBI" id="CHEBI:15378"/>
        <dbReference type="ChEBI" id="CHEBI:17368"/>
        <dbReference type="ChEBI" id="CHEBI:17712"/>
        <dbReference type="ChEBI" id="CHEBI:57540"/>
        <dbReference type="ChEBI" id="CHEBI:57945"/>
        <dbReference type="EC" id="1.17.1.4"/>
    </reaction>
</comment>
<feature type="compositionally biased region" description="Low complexity" evidence="21">
    <location>
        <begin position="8"/>
        <end position="22"/>
    </location>
</feature>
<evidence type="ECO:0000256" key="12">
    <source>
        <dbReference type="ARBA" id="ARBA00023014"/>
    </source>
</evidence>
<feature type="binding site" evidence="20">
    <location>
        <position position="984"/>
    </location>
    <ligand>
        <name>Mo-molybdopterin</name>
        <dbReference type="ChEBI" id="CHEBI:71302"/>
    </ligand>
    <ligandPart>
        <name>Mo</name>
        <dbReference type="ChEBI" id="CHEBI:28685"/>
    </ligandPart>
</feature>
<evidence type="ECO:0000256" key="21">
    <source>
        <dbReference type="SAM" id="MobiDB-lite"/>
    </source>
</evidence>
<dbReference type="Pfam" id="PF01315">
    <property type="entry name" value="Ald_Xan_dh_C"/>
    <property type="match status" value="1"/>
</dbReference>
<dbReference type="SUPFAM" id="SSF56176">
    <property type="entry name" value="FAD-binding/transporter-associated domain-like"/>
    <property type="match status" value="1"/>
</dbReference>
<dbReference type="Pfam" id="PF00941">
    <property type="entry name" value="FAD_binding_5"/>
    <property type="match status" value="1"/>
</dbReference>
<dbReference type="Proteomes" id="UP000326924">
    <property type="component" value="Unassembled WGS sequence"/>
</dbReference>
<dbReference type="InterPro" id="IPR006058">
    <property type="entry name" value="2Fe2S_fd_BS"/>
</dbReference>
<dbReference type="PANTHER" id="PTHR45444">
    <property type="entry name" value="XANTHINE DEHYDROGENASE"/>
    <property type="match status" value="1"/>
</dbReference>
<feature type="binding site" evidence="19">
    <location>
        <begin position="334"/>
        <end position="341"/>
    </location>
    <ligand>
        <name>FAD</name>
        <dbReference type="ChEBI" id="CHEBI:57692"/>
    </ligand>
</feature>
<dbReference type="PROSITE" id="PS00197">
    <property type="entry name" value="2FE2S_FER_1"/>
    <property type="match status" value="1"/>
</dbReference>
<evidence type="ECO:0000256" key="7">
    <source>
        <dbReference type="ARBA" id="ARBA00022714"/>
    </source>
</evidence>
<evidence type="ECO:0000256" key="18">
    <source>
        <dbReference type="PIRSR" id="PIRSR000127-1"/>
    </source>
</evidence>
<feature type="binding site" evidence="20">
    <location>
        <position position="148"/>
    </location>
    <ligand>
        <name>[2Fe-2S] cluster</name>
        <dbReference type="ChEBI" id="CHEBI:190135"/>
        <label>2</label>
    </ligand>
</feature>
<dbReference type="Pfam" id="PF02738">
    <property type="entry name" value="MoCoBD_1"/>
    <property type="match status" value="1"/>
</dbReference>
<dbReference type="SUPFAM" id="SSF56003">
    <property type="entry name" value="Molybdenum cofactor-binding domain"/>
    <property type="match status" value="1"/>
</dbReference>
<feature type="binding site" evidence="20">
    <location>
        <position position="870"/>
    </location>
    <ligand>
        <name>Mo-molybdopterin</name>
        <dbReference type="ChEBI" id="CHEBI:71302"/>
    </ligand>
    <ligandPart>
        <name>Mo</name>
        <dbReference type="ChEBI" id="CHEBI:28685"/>
    </ligandPart>
</feature>
<name>A0A5J5F112_9PEZI</name>
<evidence type="ECO:0000256" key="8">
    <source>
        <dbReference type="ARBA" id="ARBA00022723"/>
    </source>
</evidence>
<dbReference type="SUPFAM" id="SSF54665">
    <property type="entry name" value="CO dehydrogenase molybdoprotein N-domain-like"/>
    <property type="match status" value="1"/>
</dbReference>
<proteinExistence type="inferred from homology"/>
<evidence type="ECO:0000256" key="17">
    <source>
        <dbReference type="ARBA" id="ARBA00049517"/>
    </source>
</evidence>
<keyword evidence="7 20" id="KW-0001">2Fe-2S</keyword>
<evidence type="ECO:0000256" key="13">
    <source>
        <dbReference type="ARBA" id="ARBA00023027"/>
    </source>
</evidence>
<dbReference type="FunFam" id="3.30.43.10:FF:000001">
    <property type="entry name" value="Xanthine dehydrogenase/oxidase"/>
    <property type="match status" value="1"/>
</dbReference>
<dbReference type="Pfam" id="PF20256">
    <property type="entry name" value="MoCoBD_2"/>
    <property type="match status" value="1"/>
</dbReference>
<feature type="binding site" evidence="20">
    <location>
        <position position="109"/>
    </location>
    <ligand>
        <name>[2Fe-2S] cluster</name>
        <dbReference type="ChEBI" id="CHEBI:190135"/>
        <label>1</label>
    </ligand>
</feature>
<evidence type="ECO:0000256" key="4">
    <source>
        <dbReference type="ARBA" id="ARBA00013123"/>
    </source>
</evidence>
<feature type="domain" description="FAD-binding PCMH-type" evidence="23">
    <location>
        <begin position="306"/>
        <end position="492"/>
    </location>
</feature>
<keyword evidence="25" id="KW-1185">Reference proteome</keyword>
<feature type="binding site" evidence="19">
    <location>
        <position position="415"/>
    </location>
    <ligand>
        <name>FAD</name>
        <dbReference type="ChEBI" id="CHEBI:57692"/>
    </ligand>
</feature>
<feature type="binding site" evidence="20">
    <location>
        <position position="151"/>
    </location>
    <ligand>
        <name>[2Fe-2S] cluster</name>
        <dbReference type="ChEBI" id="CHEBI:190135"/>
        <label>2</label>
    </ligand>
</feature>
<protein>
    <recommendedName>
        <fullName evidence="4">xanthine dehydrogenase</fullName>
        <ecNumber evidence="4">1.17.1.4</ecNumber>
    </recommendedName>
</protein>
<keyword evidence="11 20" id="KW-0408">Iron</keyword>
<keyword evidence="5 20" id="KW-0500">Molybdenum</keyword>
<keyword evidence="10" id="KW-0560">Oxidoreductase</keyword>
<feature type="binding site" evidence="19">
    <location>
        <position position="952"/>
    </location>
    <ligand>
        <name>substrate</name>
    </ligand>
</feature>
<comment type="cofactor">
    <cofactor evidence="20">
        <name>Mo-molybdopterin</name>
        <dbReference type="ChEBI" id="CHEBI:71302"/>
    </cofactor>
    <text evidence="20">Binds 1 Mo-molybdopterin (Mo-MPT) cofactor per subunit.</text>
</comment>
<keyword evidence="9 19" id="KW-0274">FAD</keyword>
<comment type="cofactor">
    <cofactor evidence="20">
        <name>[2Fe-2S] cluster</name>
        <dbReference type="ChEBI" id="CHEBI:190135"/>
    </cofactor>
    <text evidence="20">Binds 2 [2Fe-2S] clusters.</text>
</comment>
<dbReference type="InterPro" id="IPR002888">
    <property type="entry name" value="2Fe-2S-bd"/>
</dbReference>
<dbReference type="InterPro" id="IPR016169">
    <property type="entry name" value="FAD-bd_PCMH_sub2"/>
</dbReference>
<sequence length="1416" mass="153448">MAPPMELPTPAADLPAPAAPASPAKALTPLVNSIFTSSTLSFHLNGQPITLQNPSPTGTLLDFLRLSARLTGTKLGCGEGGCGACTVILQSPSPSPSTQRPECVAVNACLAPLVSVDGKQVLTVEALGTAEAPHPLQRRMAEMHASQCGFCTPGIVMSVYAAVRNAESKGARWHIEEEELLQALDGNLCRCTGYKTVLEAARAFVVEDLGGVVVAGEGSVQERVERTWGSASADRKLPSCGRPGGCCRDSPDAESACESSGEDKTQISTPATTPSPPPVEVKPSSPHTELLFPPALRKQTPKPLCFGNSEKIWFRPVTLKQLLQLKHAFPSAKLVGGATEVQVEVRFKGCEYPVCVYVSDIPELKMFSVDEQRGEVVVGGNTTLSVVERECALWVSRLAKRGQGLEALRRQLRYFAGRQIRNTATMAGNIATASPISDLNPLLLGMGAKVIAHSISRGGEVINTTEFFLGYRTTALPADAVITKIVIPLQQSDGREIVKTYKQAKRKEDDIAIVTAGLRVRLGEGDIVEDVCLAYGGMAPVTVEAKNTQQILLGKKWFDPAVLEEATNAMEKDFDLSYSIPGGMPTYRKTLAFTFFFRFWHEVAAELKLGEVDASLISDLPRDTPFTGSRDHDNPHAKAIVGQQIPHVSGLKHATGEAEYVDDIPKQEGELFGGLVLSTKAHAKLVEVDPSPALEMPGVVGFIDHHDIPEERSLWGAVVKDERFFAKDTVHAHGVPIGMVLAETAEQAQAAAKAVKVVYEDLNTPLIISIDDAIKADSFFPNNRILKRGLPIEEALSNSEHVFTGVSRIGGQEHFYLETQAALAIPKETGEMEIWSSTQNTKETQEYVAQVVGVPSNRIVARVKRMGGAFGGKELRSIPLPCMLAVAAKKLGRPCRAMLNRDEDMMMTGQRNPFMAQWRVGVTKDGLLQAFDADVYNNAGHSLDVSAAVMERCLTHIDNTYWIPNVHVRGHVCKTNIHSNTAFRGFGGPQGNYIAECVVTTVADKLGIDVDEIRWKNLYKEGQLTPYLQPLVDWHIPEIMEELKNTCSLEKRKAEVQEFNRKNKYKKRGLAMLPTKFGISFATACHLNQAGALIHIYTDGSVLLAHGGTEMGQGLYTKMLQVCAEELQVPLSSIFTSDSSSATVANPSSTAASSGSDLNGMAIKVACAQLNSRLLPYRTKFNNDMKAMAQAAYFDRVNLSANGYYKTPGLGFQWGNYKDPLPLYSYFTQGAACSEVEVDVLTGDHVVARTDILMDVGHSINPAIDYGQIEGAFVQGMGLFTMEETLWHSNGTLFTRGPGTYKIPGAADVPRSFNTRLLKMPKSQWKNLRSIQSSKGIGEPPLFLGASVLFALREAVKAAREGAGEGGARETVVLDSPATCERVRAAVGGGVWQRMKVEREEGRSWVVCAQGVSEGL</sequence>
<dbReference type="GO" id="GO:0051537">
    <property type="term" value="F:2 iron, 2 sulfur cluster binding"/>
    <property type="evidence" value="ECO:0007669"/>
    <property type="project" value="UniProtKB-KW"/>
</dbReference>
<dbReference type="OrthoDB" id="8300278at2759"/>
<dbReference type="InterPro" id="IPR016166">
    <property type="entry name" value="FAD-bd_PCMH"/>
</dbReference>
<dbReference type="FunFam" id="3.30.365.10:FF:000001">
    <property type="entry name" value="Xanthine dehydrogenase oxidase"/>
    <property type="match status" value="1"/>
</dbReference>
<feature type="domain" description="2Fe-2S ferredoxin-type" evidence="22">
    <location>
        <begin position="38"/>
        <end position="127"/>
    </location>
</feature>
<dbReference type="InterPro" id="IPR016208">
    <property type="entry name" value="Ald_Oxase/xanthine_DH-like"/>
</dbReference>
<dbReference type="PANTHER" id="PTHR45444:SF3">
    <property type="entry name" value="XANTHINE DEHYDROGENASE"/>
    <property type="match status" value="1"/>
</dbReference>
<dbReference type="InterPro" id="IPR002346">
    <property type="entry name" value="Mopterin_DH_FAD-bd"/>
</dbReference>
<comment type="catalytic activity">
    <reaction evidence="16">
        <text>xanthine + NAD(+) + H2O = urate + NADH + H(+)</text>
        <dbReference type="Rhea" id="RHEA:16669"/>
        <dbReference type="ChEBI" id="CHEBI:15377"/>
        <dbReference type="ChEBI" id="CHEBI:15378"/>
        <dbReference type="ChEBI" id="CHEBI:17712"/>
        <dbReference type="ChEBI" id="CHEBI:17775"/>
        <dbReference type="ChEBI" id="CHEBI:57540"/>
        <dbReference type="ChEBI" id="CHEBI:57945"/>
        <dbReference type="EC" id="1.17.1.4"/>
    </reaction>
</comment>
<dbReference type="FunFam" id="3.30.365.10:FF:000004">
    <property type="entry name" value="Xanthine dehydrogenase oxidase"/>
    <property type="match status" value="1"/>
</dbReference>
<keyword evidence="8 20" id="KW-0479">Metal-binding</keyword>
<dbReference type="FunFam" id="3.10.20.30:FF:000012">
    <property type="entry name" value="Xanthine dehydrogenase/oxidase"/>
    <property type="match status" value="1"/>
</dbReference>
<evidence type="ECO:0000256" key="1">
    <source>
        <dbReference type="ARBA" id="ARBA00001974"/>
    </source>
</evidence>
<dbReference type="Gene3D" id="3.30.390.50">
    <property type="entry name" value="CO dehydrogenase flavoprotein, C-terminal domain"/>
    <property type="match status" value="1"/>
</dbReference>
<feature type="binding site" evidence="20">
    <location>
        <position position="189"/>
    </location>
    <ligand>
        <name>[2Fe-2S] cluster</name>
        <dbReference type="ChEBI" id="CHEBI:190135"/>
        <label>2</label>
    </ligand>
</feature>
<dbReference type="SUPFAM" id="SSF54292">
    <property type="entry name" value="2Fe-2S ferredoxin-like"/>
    <property type="match status" value="1"/>
</dbReference>
<dbReference type="InterPro" id="IPR036683">
    <property type="entry name" value="CO_DH_flav_C_dom_sf"/>
</dbReference>
<dbReference type="InterPro" id="IPR046867">
    <property type="entry name" value="AldOxase/xan_DH_MoCoBD2"/>
</dbReference>
<keyword evidence="13" id="KW-0520">NAD</keyword>
<feature type="active site" description="Proton acceptor" evidence="18">
    <location>
        <position position="1339"/>
    </location>
</feature>
<evidence type="ECO:0000256" key="16">
    <source>
        <dbReference type="ARBA" id="ARBA00049017"/>
    </source>
</evidence>
<dbReference type="InterPro" id="IPR001041">
    <property type="entry name" value="2Fe-2S_ferredoxin-type"/>
</dbReference>
<comment type="cofactor">
    <cofactor evidence="15">
        <name>[2Fe-2S] cluster</name>
        <dbReference type="ChEBI" id="CHEBI:190135"/>
    </cofactor>
</comment>
<dbReference type="InterPro" id="IPR016167">
    <property type="entry name" value="FAD-bd_PCMH_sub1"/>
</dbReference>
<evidence type="ECO:0000256" key="2">
    <source>
        <dbReference type="ARBA" id="ARBA00004275"/>
    </source>
</evidence>
<dbReference type="PIRSF" id="PIRSF000127">
    <property type="entry name" value="Xanthine_DH"/>
    <property type="match status" value="1"/>
</dbReference>
<feature type="binding site" evidence="20">
    <location>
        <position position="1152"/>
    </location>
    <ligand>
        <name>Mo-molybdopterin</name>
        <dbReference type="ChEBI" id="CHEBI:71302"/>
    </ligand>
    <ligandPart>
        <name>Mo</name>
        <dbReference type="ChEBI" id="CHEBI:28685"/>
    </ligandPart>
</feature>
<dbReference type="InParanoid" id="A0A5J5F112"/>
<gene>
    <name evidence="24" type="ORF">FN846DRAFT_905687</name>
</gene>
<dbReference type="InterPro" id="IPR036856">
    <property type="entry name" value="Ald_Oxase/Xan_DH_a/b_sf"/>
</dbReference>
<evidence type="ECO:0000256" key="15">
    <source>
        <dbReference type="ARBA" id="ARBA00034078"/>
    </source>
</evidence>
<feature type="binding site" evidence="19">
    <location>
        <position position="438"/>
    </location>
    <ligand>
        <name>FAD</name>
        <dbReference type="ChEBI" id="CHEBI:57692"/>
    </ligand>
</feature>
<dbReference type="FunFam" id="3.30.365.10:FF:000003">
    <property type="entry name" value="Aldehyde oxidase 1"/>
    <property type="match status" value="1"/>
</dbReference>
<feature type="region of interest" description="Disordered" evidence="21">
    <location>
        <begin position="1"/>
        <end position="22"/>
    </location>
</feature>
<dbReference type="InterPro" id="IPR005107">
    <property type="entry name" value="CO_DH_flav_C"/>
</dbReference>
<dbReference type="Pfam" id="PF03450">
    <property type="entry name" value="CO_deh_flav_C"/>
    <property type="match status" value="1"/>
</dbReference>
<evidence type="ECO:0000256" key="9">
    <source>
        <dbReference type="ARBA" id="ARBA00022827"/>
    </source>
</evidence>
<feature type="binding site" evidence="20">
    <location>
        <position position="82"/>
    </location>
    <ligand>
        <name>[2Fe-2S] cluster</name>
        <dbReference type="ChEBI" id="CHEBI:190135"/>
        <label>1</label>
    </ligand>
</feature>
<feature type="binding site" evidence="19">
    <location>
        <position position="874"/>
    </location>
    <ligand>
        <name>substrate</name>
    </ligand>
</feature>
<feature type="binding site" evidence="19">
    <location>
        <position position="502"/>
    </location>
    <ligand>
        <name>FAD</name>
        <dbReference type="ChEBI" id="CHEBI:57692"/>
    </ligand>
</feature>
<dbReference type="Pfam" id="PF01799">
    <property type="entry name" value="Fer2_2"/>
    <property type="match status" value="1"/>
</dbReference>
<dbReference type="SUPFAM" id="SSF55447">
    <property type="entry name" value="CO dehydrogenase flavoprotein C-terminal domain-like"/>
    <property type="match status" value="1"/>
</dbReference>
<dbReference type="Pfam" id="PF00111">
    <property type="entry name" value="Fer2"/>
    <property type="match status" value="1"/>
</dbReference>
<evidence type="ECO:0000256" key="11">
    <source>
        <dbReference type="ARBA" id="ARBA00023004"/>
    </source>
</evidence>
<feature type="binding site" evidence="20">
    <location>
        <position position="85"/>
    </location>
    <ligand>
        <name>[2Fe-2S] cluster</name>
        <dbReference type="ChEBI" id="CHEBI:190135"/>
        <label>1</label>
    </ligand>
</feature>
<dbReference type="GO" id="GO:0005777">
    <property type="term" value="C:peroxisome"/>
    <property type="evidence" value="ECO:0007669"/>
    <property type="project" value="UniProtKB-SubCell"/>
</dbReference>
<dbReference type="FunFam" id="3.30.365.10:FF:000002">
    <property type="entry name" value="Xanthine dehydrogenase oxidase"/>
    <property type="match status" value="1"/>
</dbReference>